<protein>
    <submittedName>
        <fullName evidence="4">Two-component system, chemotaxis family, response regulator CheV</fullName>
    </submittedName>
</protein>
<dbReference type="SMART" id="SM00260">
    <property type="entry name" value="CheW"/>
    <property type="match status" value="1"/>
</dbReference>
<evidence type="ECO:0000259" key="2">
    <source>
        <dbReference type="PROSITE" id="PS50110"/>
    </source>
</evidence>
<dbReference type="OrthoDB" id="9806105at2"/>
<dbReference type="Proteomes" id="UP000199053">
    <property type="component" value="Unassembled WGS sequence"/>
</dbReference>
<feature type="modified residue" description="4-aspartylphosphate" evidence="1">
    <location>
        <position position="249"/>
    </location>
</feature>
<name>A0A1G9CER1_9BACT</name>
<evidence type="ECO:0000313" key="4">
    <source>
        <dbReference type="EMBL" id="SDK50141.1"/>
    </source>
</evidence>
<dbReference type="PROSITE" id="PS50110">
    <property type="entry name" value="RESPONSE_REGULATORY"/>
    <property type="match status" value="1"/>
</dbReference>
<proteinExistence type="predicted"/>
<dbReference type="Pfam" id="PF01584">
    <property type="entry name" value="CheW"/>
    <property type="match status" value="1"/>
</dbReference>
<dbReference type="InterPro" id="IPR024181">
    <property type="entry name" value="Chemotax_regulator_CheV"/>
</dbReference>
<dbReference type="GO" id="GO:0006935">
    <property type="term" value="P:chemotaxis"/>
    <property type="evidence" value="ECO:0007669"/>
    <property type="project" value="InterPro"/>
</dbReference>
<keyword evidence="5" id="KW-1185">Reference proteome</keyword>
<dbReference type="AlphaFoldDB" id="A0A1G9CER1"/>
<dbReference type="PROSITE" id="PS50851">
    <property type="entry name" value="CHEW"/>
    <property type="match status" value="1"/>
</dbReference>
<dbReference type="SUPFAM" id="SSF52172">
    <property type="entry name" value="CheY-like"/>
    <property type="match status" value="1"/>
</dbReference>
<dbReference type="Gene3D" id="2.40.50.180">
    <property type="entry name" value="CheA-289, Domain 4"/>
    <property type="match status" value="1"/>
</dbReference>
<dbReference type="InterPro" id="IPR011006">
    <property type="entry name" value="CheY-like_superfamily"/>
</dbReference>
<evidence type="ECO:0000313" key="5">
    <source>
        <dbReference type="Proteomes" id="UP000199053"/>
    </source>
</evidence>
<feature type="domain" description="CheW-like" evidence="3">
    <location>
        <begin position="14"/>
        <end position="165"/>
    </location>
</feature>
<dbReference type="RefSeq" id="WP_092158153.1">
    <property type="nucleotide sequence ID" value="NZ_FNGA01000001.1"/>
</dbReference>
<dbReference type="SMART" id="SM00448">
    <property type="entry name" value="REC"/>
    <property type="match status" value="1"/>
</dbReference>
<evidence type="ECO:0000256" key="1">
    <source>
        <dbReference type="PROSITE-ProRule" id="PRU00169"/>
    </source>
</evidence>
<reference evidence="5" key="1">
    <citation type="submission" date="2016-10" db="EMBL/GenBank/DDBJ databases">
        <authorList>
            <person name="Varghese N."/>
            <person name="Submissions S."/>
        </authorList>
    </citation>
    <scope>NUCLEOTIDE SEQUENCE [LARGE SCALE GENOMIC DNA]</scope>
    <source>
        <strain evidence="5">DSM 16995</strain>
    </source>
</reference>
<dbReference type="Pfam" id="PF00072">
    <property type="entry name" value="Response_reg"/>
    <property type="match status" value="1"/>
</dbReference>
<dbReference type="PANTHER" id="PTHR47233:SF3">
    <property type="entry name" value="CHEMOTAXIS PROTEIN CHEV"/>
    <property type="match status" value="1"/>
</dbReference>
<organism evidence="4 5">
    <name type="scientific">Maridesulfovibrio ferrireducens</name>
    <dbReference type="NCBI Taxonomy" id="246191"/>
    <lineage>
        <taxon>Bacteria</taxon>
        <taxon>Pseudomonadati</taxon>
        <taxon>Thermodesulfobacteriota</taxon>
        <taxon>Desulfovibrionia</taxon>
        <taxon>Desulfovibrionales</taxon>
        <taxon>Desulfovibrionaceae</taxon>
        <taxon>Maridesulfovibrio</taxon>
    </lineage>
</organism>
<dbReference type="InterPro" id="IPR036061">
    <property type="entry name" value="CheW-like_dom_sf"/>
</dbReference>
<dbReference type="PANTHER" id="PTHR47233">
    <property type="entry name" value="CHEMOTAXIS PROTEIN CHEV"/>
    <property type="match status" value="1"/>
</dbReference>
<feature type="domain" description="Response regulatory" evidence="2">
    <location>
        <begin position="187"/>
        <end position="316"/>
    </location>
</feature>
<keyword evidence="1" id="KW-0597">Phosphoprotein</keyword>
<sequence>MSQTNILLESGTNELEIVEFFIDETDSVHGGTTRRNFYGINVAKVVEIIRLPELTDMPDATNAAVLGAFDLRSEIIPLIDLSSRVGKNRVESEAPKVIVTEFNKISTAFLVSGVTRIHRISWEQVEAPSKQVSSLTANSITGVVKLEGRIVFLLDLEKIVADLNPGMDLAEVPDAELVKKIETQQLKAIIADDSTMIRRMIGQMLEDAGFKVTRTHNGKTAWDKINEWRNQAKDEGKTIDDFIDIVVTDIEMPVMDGHNLTKRIKDDPELRHLPVLLCSSIITDTLYHKGQSVGADDQISKAEINQLAERVFKLIEKSQAARN</sequence>
<accession>A0A1G9CER1</accession>
<gene>
    <name evidence="4" type="ORF">SAMN05660337_0650</name>
</gene>
<dbReference type="Gene3D" id="3.40.50.2300">
    <property type="match status" value="1"/>
</dbReference>
<dbReference type="InterPro" id="IPR001789">
    <property type="entry name" value="Sig_transdc_resp-reg_receiver"/>
</dbReference>
<dbReference type="PIRSF" id="PIRSF002867">
    <property type="entry name" value="CheV"/>
    <property type="match status" value="1"/>
</dbReference>
<dbReference type="Gene3D" id="2.30.30.40">
    <property type="entry name" value="SH3 Domains"/>
    <property type="match status" value="1"/>
</dbReference>
<dbReference type="SUPFAM" id="SSF50341">
    <property type="entry name" value="CheW-like"/>
    <property type="match status" value="1"/>
</dbReference>
<evidence type="ECO:0000259" key="3">
    <source>
        <dbReference type="PROSITE" id="PS50851"/>
    </source>
</evidence>
<dbReference type="InterPro" id="IPR002545">
    <property type="entry name" value="CheW-lke_dom"/>
</dbReference>
<dbReference type="STRING" id="246191.SAMN05660337_0650"/>
<dbReference type="GO" id="GO:0000160">
    <property type="term" value="P:phosphorelay signal transduction system"/>
    <property type="evidence" value="ECO:0007669"/>
    <property type="project" value="InterPro"/>
</dbReference>
<dbReference type="EMBL" id="FNGA01000001">
    <property type="protein sequence ID" value="SDK50141.1"/>
    <property type="molecule type" value="Genomic_DNA"/>
</dbReference>